<dbReference type="GO" id="GO:0006950">
    <property type="term" value="P:response to stress"/>
    <property type="evidence" value="ECO:0007669"/>
    <property type="project" value="TreeGrafter"/>
</dbReference>
<dbReference type="PROSITE" id="PS50995">
    <property type="entry name" value="HTH_MARR_2"/>
    <property type="match status" value="1"/>
</dbReference>
<protein>
    <submittedName>
        <fullName evidence="5">MarR family transcriptional regulator</fullName>
    </submittedName>
</protein>
<keyword evidence="3" id="KW-0804">Transcription</keyword>
<reference evidence="5 6" key="1">
    <citation type="submission" date="2017-11" db="EMBL/GenBank/DDBJ databases">
        <title>Comparitive Functional Genomics of Dry Heat Resistant strains isolated from the Viking Spacecraft.</title>
        <authorList>
            <person name="Seuylemezian A."/>
            <person name="Cooper K."/>
            <person name="Vaishampayan P."/>
        </authorList>
    </citation>
    <scope>NUCLEOTIDE SEQUENCE [LARGE SCALE GENOMIC DNA]</scope>
    <source>
        <strain evidence="5 6">V1-29</strain>
    </source>
</reference>
<feature type="domain" description="HTH marR-type" evidence="4">
    <location>
        <begin position="1"/>
        <end position="140"/>
    </location>
</feature>
<dbReference type="OrthoDB" id="5327581at2"/>
<comment type="caution">
    <text evidence="5">The sequence shown here is derived from an EMBL/GenBank/DDBJ whole genome shotgun (WGS) entry which is preliminary data.</text>
</comment>
<evidence type="ECO:0000259" key="4">
    <source>
        <dbReference type="PROSITE" id="PS50995"/>
    </source>
</evidence>
<dbReference type="AlphaFoldDB" id="A0A2N5M379"/>
<dbReference type="Gene3D" id="1.10.10.10">
    <property type="entry name" value="Winged helix-like DNA-binding domain superfamily/Winged helix DNA-binding domain"/>
    <property type="match status" value="1"/>
</dbReference>
<dbReference type="PANTHER" id="PTHR33164:SF64">
    <property type="entry name" value="TRANSCRIPTIONAL REGULATOR SLYA"/>
    <property type="match status" value="1"/>
</dbReference>
<evidence type="ECO:0000256" key="1">
    <source>
        <dbReference type="ARBA" id="ARBA00023015"/>
    </source>
</evidence>
<dbReference type="SMART" id="SM00347">
    <property type="entry name" value="HTH_MARR"/>
    <property type="match status" value="1"/>
</dbReference>
<gene>
    <name evidence="5" type="ORF">CUU66_16505</name>
</gene>
<dbReference type="PRINTS" id="PR00598">
    <property type="entry name" value="HTHMARR"/>
</dbReference>
<keyword evidence="2" id="KW-0238">DNA-binding</keyword>
<keyword evidence="6" id="KW-1185">Reference proteome</keyword>
<dbReference type="InterPro" id="IPR036390">
    <property type="entry name" value="WH_DNA-bd_sf"/>
</dbReference>
<dbReference type="EMBL" id="PGUY01000051">
    <property type="protein sequence ID" value="PLT28817.1"/>
    <property type="molecule type" value="Genomic_DNA"/>
</dbReference>
<dbReference type="Pfam" id="PF01047">
    <property type="entry name" value="MarR"/>
    <property type="match status" value="1"/>
</dbReference>
<name>A0A2N5M379_9BACI</name>
<dbReference type="SUPFAM" id="SSF46785">
    <property type="entry name" value="Winged helix' DNA-binding domain"/>
    <property type="match status" value="1"/>
</dbReference>
<evidence type="ECO:0000313" key="5">
    <source>
        <dbReference type="EMBL" id="PLT28817.1"/>
    </source>
</evidence>
<proteinExistence type="predicted"/>
<organism evidence="5 6">
    <name type="scientific">Peribacillus deserti</name>
    <dbReference type="NCBI Taxonomy" id="673318"/>
    <lineage>
        <taxon>Bacteria</taxon>
        <taxon>Bacillati</taxon>
        <taxon>Bacillota</taxon>
        <taxon>Bacilli</taxon>
        <taxon>Bacillales</taxon>
        <taxon>Bacillaceae</taxon>
        <taxon>Peribacillus</taxon>
    </lineage>
</organism>
<dbReference type="GO" id="GO:0003700">
    <property type="term" value="F:DNA-binding transcription factor activity"/>
    <property type="evidence" value="ECO:0007669"/>
    <property type="project" value="InterPro"/>
</dbReference>
<evidence type="ECO:0000256" key="3">
    <source>
        <dbReference type="ARBA" id="ARBA00023163"/>
    </source>
</evidence>
<evidence type="ECO:0000313" key="6">
    <source>
        <dbReference type="Proteomes" id="UP000234748"/>
    </source>
</evidence>
<dbReference type="PANTHER" id="PTHR33164">
    <property type="entry name" value="TRANSCRIPTIONAL REGULATOR, MARR FAMILY"/>
    <property type="match status" value="1"/>
</dbReference>
<evidence type="ECO:0000256" key="2">
    <source>
        <dbReference type="ARBA" id="ARBA00023125"/>
    </source>
</evidence>
<keyword evidence="1" id="KW-0805">Transcription regulation</keyword>
<dbReference type="GO" id="GO:0003677">
    <property type="term" value="F:DNA binding"/>
    <property type="evidence" value="ECO:0007669"/>
    <property type="project" value="UniProtKB-KW"/>
</dbReference>
<accession>A0A2N5M379</accession>
<dbReference type="InterPro" id="IPR036388">
    <property type="entry name" value="WH-like_DNA-bd_sf"/>
</dbReference>
<dbReference type="Proteomes" id="UP000234748">
    <property type="component" value="Unassembled WGS sequence"/>
</dbReference>
<dbReference type="InterPro" id="IPR000835">
    <property type="entry name" value="HTH_MarR-typ"/>
</dbReference>
<dbReference type="InterPro" id="IPR039422">
    <property type="entry name" value="MarR/SlyA-like"/>
</dbReference>
<sequence length="146" mass="16886">MEMKPMLKDHIGFTASTTSKMMRGCVNLTLKPFGITAEQWTVLKHLSFVSHINQKDLSKRTDKDQATLTKILDLLEHHKLAARMPNPDDRRSFFIEITEQGKKLVDEAKPLIECLYDDILHGLSQNQIDMFMETLHHIQSNIKKLK</sequence>